<protein>
    <submittedName>
        <fullName evidence="1">Uncharacterized protein</fullName>
    </submittedName>
</protein>
<evidence type="ECO:0000313" key="1">
    <source>
        <dbReference type="EMBL" id="VUD74372.1"/>
    </source>
</evidence>
<dbReference type="Proteomes" id="UP000410984">
    <property type="component" value="Unassembled WGS sequence"/>
</dbReference>
<dbReference type="EMBL" id="CABFPH010000120">
    <property type="protein sequence ID" value="VUD74372.1"/>
    <property type="molecule type" value="Genomic_DNA"/>
</dbReference>
<evidence type="ECO:0000313" key="2">
    <source>
        <dbReference type="Proteomes" id="UP000410984"/>
    </source>
</evidence>
<gene>
    <name evidence="1" type="ORF">MET9862_05001</name>
</gene>
<keyword evidence="2" id="KW-1185">Reference proteome</keyword>
<name>A0A509EJY0_9HYPH</name>
<organism evidence="1 2">
    <name type="scientific">Methylobacterium symbioticum</name>
    <dbReference type="NCBI Taxonomy" id="2584084"/>
    <lineage>
        <taxon>Bacteria</taxon>
        <taxon>Pseudomonadati</taxon>
        <taxon>Pseudomonadota</taxon>
        <taxon>Alphaproteobacteria</taxon>
        <taxon>Hyphomicrobiales</taxon>
        <taxon>Methylobacteriaceae</taxon>
        <taxon>Methylobacterium</taxon>
    </lineage>
</organism>
<reference evidence="1 2" key="1">
    <citation type="submission" date="2019-06" db="EMBL/GenBank/DDBJ databases">
        <authorList>
            <person name="Rodrigo-Torres L."/>
            <person name="Arahal R. D."/>
            <person name="Lucena T."/>
        </authorList>
    </citation>
    <scope>NUCLEOTIDE SEQUENCE [LARGE SCALE GENOMIC DNA]</scope>
    <source>
        <strain evidence="1 2">SB0023/3</strain>
    </source>
</reference>
<proteinExistence type="predicted"/>
<sequence>MRMGSLSTGSDNVVPFRRPEATREGAIAQALGRGFGEEGVREGQIRRRGEQRSLMDAVYASGSLAVAAGDRETKLTASRLQVYGFLTVEEMDEAGGYRRLRPSESVRARLDRPWRLSKPALGGIAVSIPAVDDFLFEPSGQRA</sequence>
<dbReference type="AlphaFoldDB" id="A0A509EJY0"/>
<accession>A0A509EJY0</accession>